<gene>
    <name evidence="1" type="ORF">GIB67_029111</name>
</gene>
<protein>
    <submittedName>
        <fullName evidence="1">Uncharacterized protein</fullName>
    </submittedName>
</protein>
<name>A0A7J7N715_9MAGN</name>
<feature type="non-terminal residue" evidence="1">
    <location>
        <position position="78"/>
    </location>
</feature>
<evidence type="ECO:0000313" key="2">
    <source>
        <dbReference type="Proteomes" id="UP000541444"/>
    </source>
</evidence>
<dbReference type="AlphaFoldDB" id="A0A7J7N715"/>
<comment type="caution">
    <text evidence="1">The sequence shown here is derived from an EMBL/GenBank/DDBJ whole genome shotgun (WGS) entry which is preliminary data.</text>
</comment>
<sequence>SLSLHLYFLISHFKSGYHSPISLYQVKQGSANPMFSGHKTMEAKRLVKDIMSIKLKSEDAGTYLSSPRWILHFVLSII</sequence>
<organism evidence="1 2">
    <name type="scientific">Kingdonia uniflora</name>
    <dbReference type="NCBI Taxonomy" id="39325"/>
    <lineage>
        <taxon>Eukaryota</taxon>
        <taxon>Viridiplantae</taxon>
        <taxon>Streptophyta</taxon>
        <taxon>Embryophyta</taxon>
        <taxon>Tracheophyta</taxon>
        <taxon>Spermatophyta</taxon>
        <taxon>Magnoliopsida</taxon>
        <taxon>Ranunculales</taxon>
        <taxon>Circaeasteraceae</taxon>
        <taxon>Kingdonia</taxon>
    </lineage>
</organism>
<keyword evidence="2" id="KW-1185">Reference proteome</keyword>
<proteinExistence type="predicted"/>
<reference evidence="1 2" key="1">
    <citation type="journal article" date="2020" name="IScience">
        <title>Genome Sequencing of the Endangered Kingdonia uniflora (Circaeasteraceae, Ranunculales) Reveals Potential Mechanisms of Evolutionary Specialization.</title>
        <authorList>
            <person name="Sun Y."/>
            <person name="Deng T."/>
            <person name="Zhang A."/>
            <person name="Moore M.J."/>
            <person name="Landis J.B."/>
            <person name="Lin N."/>
            <person name="Zhang H."/>
            <person name="Zhang X."/>
            <person name="Huang J."/>
            <person name="Zhang X."/>
            <person name="Sun H."/>
            <person name="Wang H."/>
        </authorList>
    </citation>
    <scope>NUCLEOTIDE SEQUENCE [LARGE SCALE GENOMIC DNA]</scope>
    <source>
        <strain evidence="1">TB1705</strain>
        <tissue evidence="1">Leaf</tissue>
    </source>
</reference>
<dbReference type="OrthoDB" id="445301at2759"/>
<accession>A0A7J7N715</accession>
<dbReference type="EMBL" id="JACGCM010001011">
    <property type="protein sequence ID" value="KAF6162842.1"/>
    <property type="molecule type" value="Genomic_DNA"/>
</dbReference>
<evidence type="ECO:0000313" key="1">
    <source>
        <dbReference type="EMBL" id="KAF6162842.1"/>
    </source>
</evidence>
<dbReference type="Proteomes" id="UP000541444">
    <property type="component" value="Unassembled WGS sequence"/>
</dbReference>